<accession>R7SH55</accession>
<dbReference type="GeneID" id="19206390"/>
<dbReference type="Pfam" id="PF20236">
    <property type="entry name" value="DUF6593"/>
    <property type="match status" value="2"/>
</dbReference>
<sequence>MKLTYKSSDVRNASFEDESGQIMYWANTPRGVGSRTSKIVKAQPRSSPDQNLQGSVVGEVEWGFGHDKLRFNGGQEVRASDYMPSHRFMWRYRTFTAPDQGEYSWLLSDDKCELRSKDQRTIAVSHPPKKHLFSENELPYLEVLSGGDHIIDTIVFTFVFVDHVRKTKSGHYKAATRVFKPVGWTTFIDQNGVALYRTDMPWKKLLTTTIIYKEGAPNSSEKVTSDTTIGEIKWCFIRRKITINGEQMDVDKFLVPAKGKLTDVFKKRTFRGPDGTMYEWTVSKDLYSNELRIKDRDLLIAKLQQPKNIFKQKPTLEIYAEADPILDLLITTFAFVDMERKIQLGALKLPMM</sequence>
<feature type="domain" description="DUF6593" evidence="1">
    <location>
        <begin position="185"/>
        <end position="341"/>
    </location>
</feature>
<gene>
    <name evidence="2" type="ORF">CONPUDRAFT_170123</name>
</gene>
<dbReference type="KEGG" id="cput:CONPUDRAFT_170123"/>
<proteinExistence type="predicted"/>
<feature type="domain" description="DUF6593" evidence="1">
    <location>
        <begin position="9"/>
        <end position="166"/>
    </location>
</feature>
<dbReference type="OrthoDB" id="3360976at2759"/>
<name>R7SH55_CONPW</name>
<evidence type="ECO:0000313" key="3">
    <source>
        <dbReference type="Proteomes" id="UP000053558"/>
    </source>
</evidence>
<dbReference type="InterPro" id="IPR046528">
    <property type="entry name" value="DUF6593"/>
</dbReference>
<dbReference type="RefSeq" id="XP_007775412.1">
    <property type="nucleotide sequence ID" value="XM_007777222.1"/>
</dbReference>
<dbReference type="Proteomes" id="UP000053558">
    <property type="component" value="Unassembled WGS sequence"/>
</dbReference>
<organism evidence="2 3">
    <name type="scientific">Coniophora puteana (strain RWD-64-598)</name>
    <name type="common">Brown rot fungus</name>
    <dbReference type="NCBI Taxonomy" id="741705"/>
    <lineage>
        <taxon>Eukaryota</taxon>
        <taxon>Fungi</taxon>
        <taxon>Dikarya</taxon>
        <taxon>Basidiomycota</taxon>
        <taxon>Agaricomycotina</taxon>
        <taxon>Agaricomycetes</taxon>
        <taxon>Agaricomycetidae</taxon>
        <taxon>Boletales</taxon>
        <taxon>Coniophorineae</taxon>
        <taxon>Coniophoraceae</taxon>
        <taxon>Coniophora</taxon>
    </lineage>
</organism>
<evidence type="ECO:0000259" key="1">
    <source>
        <dbReference type="Pfam" id="PF20236"/>
    </source>
</evidence>
<protein>
    <recommendedName>
        <fullName evidence="1">DUF6593 domain-containing protein</fullName>
    </recommendedName>
</protein>
<dbReference type="EMBL" id="JH711592">
    <property type="protein sequence ID" value="EIW74394.1"/>
    <property type="molecule type" value="Genomic_DNA"/>
</dbReference>
<dbReference type="AlphaFoldDB" id="R7SH55"/>
<keyword evidence="3" id="KW-1185">Reference proteome</keyword>
<reference evidence="3" key="1">
    <citation type="journal article" date="2012" name="Science">
        <title>The Paleozoic origin of enzymatic lignin decomposition reconstructed from 31 fungal genomes.</title>
        <authorList>
            <person name="Floudas D."/>
            <person name="Binder M."/>
            <person name="Riley R."/>
            <person name="Barry K."/>
            <person name="Blanchette R.A."/>
            <person name="Henrissat B."/>
            <person name="Martinez A.T."/>
            <person name="Otillar R."/>
            <person name="Spatafora J.W."/>
            <person name="Yadav J.S."/>
            <person name="Aerts A."/>
            <person name="Benoit I."/>
            <person name="Boyd A."/>
            <person name="Carlson A."/>
            <person name="Copeland A."/>
            <person name="Coutinho P.M."/>
            <person name="de Vries R.P."/>
            <person name="Ferreira P."/>
            <person name="Findley K."/>
            <person name="Foster B."/>
            <person name="Gaskell J."/>
            <person name="Glotzer D."/>
            <person name="Gorecki P."/>
            <person name="Heitman J."/>
            <person name="Hesse C."/>
            <person name="Hori C."/>
            <person name="Igarashi K."/>
            <person name="Jurgens J.A."/>
            <person name="Kallen N."/>
            <person name="Kersten P."/>
            <person name="Kohler A."/>
            <person name="Kuees U."/>
            <person name="Kumar T.K.A."/>
            <person name="Kuo A."/>
            <person name="LaButti K."/>
            <person name="Larrondo L.F."/>
            <person name="Lindquist E."/>
            <person name="Ling A."/>
            <person name="Lombard V."/>
            <person name="Lucas S."/>
            <person name="Lundell T."/>
            <person name="Martin R."/>
            <person name="McLaughlin D.J."/>
            <person name="Morgenstern I."/>
            <person name="Morin E."/>
            <person name="Murat C."/>
            <person name="Nagy L.G."/>
            <person name="Nolan M."/>
            <person name="Ohm R.A."/>
            <person name="Patyshakuliyeva A."/>
            <person name="Rokas A."/>
            <person name="Ruiz-Duenas F.J."/>
            <person name="Sabat G."/>
            <person name="Salamov A."/>
            <person name="Samejima M."/>
            <person name="Schmutz J."/>
            <person name="Slot J.C."/>
            <person name="St John F."/>
            <person name="Stenlid J."/>
            <person name="Sun H."/>
            <person name="Sun S."/>
            <person name="Syed K."/>
            <person name="Tsang A."/>
            <person name="Wiebenga A."/>
            <person name="Young D."/>
            <person name="Pisabarro A."/>
            <person name="Eastwood D.C."/>
            <person name="Martin F."/>
            <person name="Cullen D."/>
            <person name="Grigoriev I.V."/>
            <person name="Hibbett D.S."/>
        </authorList>
    </citation>
    <scope>NUCLEOTIDE SEQUENCE [LARGE SCALE GENOMIC DNA]</scope>
    <source>
        <strain evidence="3">RWD-64-598 SS2</strain>
    </source>
</reference>
<evidence type="ECO:0000313" key="2">
    <source>
        <dbReference type="EMBL" id="EIW74394.1"/>
    </source>
</evidence>